<dbReference type="GO" id="GO:0046872">
    <property type="term" value="F:metal ion binding"/>
    <property type="evidence" value="ECO:0007669"/>
    <property type="project" value="UniProtKB-KW"/>
</dbReference>
<accession>B1I6G6</accession>
<evidence type="ECO:0000256" key="4">
    <source>
        <dbReference type="ARBA" id="ARBA00023004"/>
    </source>
</evidence>
<gene>
    <name evidence="8" type="ordered locus">Daud_2103</name>
</gene>
<reference evidence="9" key="1">
    <citation type="submission" date="2007-10" db="EMBL/GenBank/DDBJ databases">
        <title>Complete sequence of chromosome of Desulforudis audaxviator MP104C.</title>
        <authorList>
            <person name="Copeland A."/>
            <person name="Lucas S."/>
            <person name="Lapidus A."/>
            <person name="Barry K."/>
            <person name="Glavina del Rio T."/>
            <person name="Dalin E."/>
            <person name="Tice H."/>
            <person name="Bruce D."/>
            <person name="Pitluck S."/>
            <person name="Lowry S.R."/>
            <person name="Larimer F."/>
            <person name="Land M.L."/>
            <person name="Hauser L."/>
            <person name="Kyrpides N."/>
            <person name="Ivanova N.N."/>
            <person name="Richardson P."/>
        </authorList>
    </citation>
    <scope>NUCLEOTIDE SEQUENCE [LARGE SCALE GENOMIC DNA]</scope>
    <source>
        <strain evidence="9">MP104C</strain>
    </source>
</reference>
<dbReference type="GO" id="GO:0051539">
    <property type="term" value="F:4 iron, 4 sulfur cluster binding"/>
    <property type="evidence" value="ECO:0007669"/>
    <property type="project" value="UniProtKB-KW"/>
</dbReference>
<keyword evidence="4" id="KW-0408">Iron</keyword>
<evidence type="ECO:0000256" key="5">
    <source>
        <dbReference type="ARBA" id="ARBA00023014"/>
    </source>
</evidence>
<evidence type="ECO:0000256" key="1">
    <source>
        <dbReference type="ARBA" id="ARBA00022485"/>
    </source>
</evidence>
<evidence type="ECO:0000313" key="8">
    <source>
        <dbReference type="EMBL" id="ACA60592.1"/>
    </source>
</evidence>
<keyword evidence="1" id="KW-0004">4Fe-4S</keyword>
<dbReference type="STRING" id="477974.Daud_2103"/>
<dbReference type="PANTHER" id="PTHR43498:SF1">
    <property type="entry name" value="COB--COM HETERODISULFIDE REDUCTASE IRON-SULFUR SUBUNIT A"/>
    <property type="match status" value="1"/>
</dbReference>
<reference evidence="8 9" key="2">
    <citation type="journal article" date="2008" name="Science">
        <title>Environmental genomics reveals a single-species ecosystem deep within Earth.</title>
        <authorList>
            <person name="Chivian D."/>
            <person name="Brodie E.L."/>
            <person name="Alm E.J."/>
            <person name="Culley D.E."/>
            <person name="Dehal P.S."/>
            <person name="Desantis T.Z."/>
            <person name="Gihring T.M."/>
            <person name="Lapidus A."/>
            <person name="Lin L.H."/>
            <person name="Lowry S.R."/>
            <person name="Moser D.P."/>
            <person name="Richardson P.M."/>
            <person name="Southam G."/>
            <person name="Wanger G."/>
            <person name="Pratt L.M."/>
            <person name="Andersen G.L."/>
            <person name="Hazen T.C."/>
            <person name="Brockman F.J."/>
            <person name="Arkin A.P."/>
            <person name="Onstott T.C."/>
        </authorList>
    </citation>
    <scope>NUCLEOTIDE SEQUENCE [LARGE SCALE GENOMIC DNA]</scope>
    <source>
        <strain evidence="8 9">MP104C</strain>
    </source>
</reference>
<keyword evidence="7" id="KW-0472">Membrane</keyword>
<sequence length="583" mass="62896">MPERPAAGKPLTDPEKGSQLTTRRRCPLRRKSNRRLVFAALCLLAVTAVLVWTLRVGSLQAYFSLLSPPAQRHAVVVYGGSFAACAAAYQAAAHLPPGQTVLMVVPESALGGVGTVGGQNFFDIRNWRGEPPTRGSFARWFAAFGQGYPTGEMSEFLYAEVVGGFPNKVRVLFNHEIEAVHLAKDSRGVQSRGTGGGPEKLEAVIVRPVARNPETQAVEWTGRARTFHGEVFIDASDNGRLARLAGVPLSPGRADWAGDAHQQAVTLMFQVTGVEPQAAIAYRHPETGKPEFFYFQEADGSRLGWGGKDFTGYDPVVAAYNAGGHRFTLKGYNIAEDTPGRWWLNILLIHEVNGMMQELDRGTERWPAAGAAAPAELVAEDQWSADRAHREALAELERPRFLEALRRFPGFEGVALVRGADGRPVVGEVLYVRETAHAVRENGTFALFADAVRGAGDGPGTGADRDLHSTRVGLGFYYVDINAYRKGEPVQTLETPANPHYIPFATLTTPAVENLLLPGYAQSTSSEAWASMRVIPNLTVCGDAAGAAAAYCAANNKSPAALGPEDIREIQNQLKAAGARLDK</sequence>
<keyword evidence="3" id="KW-0560">Oxidoreductase</keyword>
<dbReference type="InterPro" id="IPR039650">
    <property type="entry name" value="HdrA-like"/>
</dbReference>
<dbReference type="SUPFAM" id="SSF51905">
    <property type="entry name" value="FAD/NAD(P)-binding domain"/>
    <property type="match status" value="1"/>
</dbReference>
<dbReference type="eggNOG" id="COG0644">
    <property type="taxonomic scope" value="Bacteria"/>
</dbReference>
<keyword evidence="2" id="KW-0479">Metal-binding</keyword>
<evidence type="ECO:0000256" key="3">
    <source>
        <dbReference type="ARBA" id="ARBA00023002"/>
    </source>
</evidence>
<dbReference type="PANTHER" id="PTHR43498">
    <property type="entry name" value="FERREDOXIN:COB-COM HETERODISULFIDE REDUCTASE SUBUNIT A"/>
    <property type="match status" value="1"/>
</dbReference>
<evidence type="ECO:0000313" key="9">
    <source>
        <dbReference type="Proteomes" id="UP000008544"/>
    </source>
</evidence>
<evidence type="ECO:0000256" key="2">
    <source>
        <dbReference type="ARBA" id="ARBA00022723"/>
    </source>
</evidence>
<keyword evidence="9" id="KW-1185">Reference proteome</keyword>
<dbReference type="EMBL" id="CP000860">
    <property type="protein sequence ID" value="ACA60592.1"/>
    <property type="molecule type" value="Genomic_DNA"/>
</dbReference>
<keyword evidence="7" id="KW-1133">Transmembrane helix</keyword>
<dbReference type="InterPro" id="IPR036188">
    <property type="entry name" value="FAD/NAD-bd_sf"/>
</dbReference>
<dbReference type="KEGG" id="dau:Daud_2103"/>
<proteinExistence type="predicted"/>
<organism evidence="8 9">
    <name type="scientific">Desulforudis audaxviator (strain MP104C)</name>
    <dbReference type="NCBI Taxonomy" id="477974"/>
    <lineage>
        <taxon>Bacteria</taxon>
        <taxon>Bacillati</taxon>
        <taxon>Bacillota</taxon>
        <taxon>Clostridia</taxon>
        <taxon>Thermoanaerobacterales</taxon>
        <taxon>Candidatus Desulforudaceae</taxon>
        <taxon>Candidatus Desulforudis</taxon>
    </lineage>
</organism>
<evidence type="ECO:0008006" key="10">
    <source>
        <dbReference type="Google" id="ProtNLM"/>
    </source>
</evidence>
<name>B1I6G6_DESAP</name>
<dbReference type="AlphaFoldDB" id="B1I6G6"/>
<evidence type="ECO:0000256" key="6">
    <source>
        <dbReference type="SAM" id="MobiDB-lite"/>
    </source>
</evidence>
<keyword evidence="5" id="KW-0411">Iron-sulfur</keyword>
<keyword evidence="7" id="KW-0812">Transmembrane</keyword>
<evidence type="ECO:0000256" key="7">
    <source>
        <dbReference type="SAM" id="Phobius"/>
    </source>
</evidence>
<dbReference type="GO" id="GO:0016491">
    <property type="term" value="F:oxidoreductase activity"/>
    <property type="evidence" value="ECO:0007669"/>
    <property type="project" value="UniProtKB-KW"/>
</dbReference>
<dbReference type="HOGENOM" id="CLU_435295_0_0_9"/>
<dbReference type="Proteomes" id="UP000008544">
    <property type="component" value="Chromosome"/>
</dbReference>
<protein>
    <recommendedName>
        <fullName evidence="10">FAD dependent oxidoreductase</fullName>
    </recommendedName>
</protein>
<feature type="transmembrane region" description="Helical" evidence="7">
    <location>
        <begin position="36"/>
        <end position="54"/>
    </location>
</feature>
<feature type="region of interest" description="Disordered" evidence="6">
    <location>
        <begin position="1"/>
        <end position="24"/>
    </location>
</feature>
<dbReference type="Pfam" id="PF12831">
    <property type="entry name" value="FAD_oxidored"/>
    <property type="match status" value="1"/>
</dbReference>